<accession>X1FG91</accession>
<dbReference type="AlphaFoldDB" id="X1FG91"/>
<protein>
    <submittedName>
        <fullName evidence="1">Uncharacterized protein</fullName>
    </submittedName>
</protein>
<evidence type="ECO:0000313" key="1">
    <source>
        <dbReference type="EMBL" id="GAH31530.1"/>
    </source>
</evidence>
<proteinExistence type="predicted"/>
<organism evidence="1">
    <name type="scientific">marine sediment metagenome</name>
    <dbReference type="NCBI Taxonomy" id="412755"/>
    <lineage>
        <taxon>unclassified sequences</taxon>
        <taxon>metagenomes</taxon>
        <taxon>ecological metagenomes</taxon>
    </lineage>
</organism>
<sequence>MNNNCIEIQYNDIIEKINVRKLRHKKEDNVVNNIKYNKVYCIYNINNIISK</sequence>
<name>X1FG91_9ZZZZ</name>
<gene>
    <name evidence="1" type="ORF">S03H2_25164</name>
</gene>
<comment type="caution">
    <text evidence="1">The sequence shown here is derived from an EMBL/GenBank/DDBJ whole genome shotgun (WGS) entry which is preliminary data.</text>
</comment>
<reference evidence="1" key="1">
    <citation type="journal article" date="2014" name="Front. Microbiol.">
        <title>High frequency of phylogenetically diverse reductive dehalogenase-homologous genes in deep subseafloor sedimentary metagenomes.</title>
        <authorList>
            <person name="Kawai M."/>
            <person name="Futagami T."/>
            <person name="Toyoda A."/>
            <person name="Takaki Y."/>
            <person name="Nishi S."/>
            <person name="Hori S."/>
            <person name="Arai W."/>
            <person name="Tsubouchi T."/>
            <person name="Morono Y."/>
            <person name="Uchiyama I."/>
            <person name="Ito T."/>
            <person name="Fujiyama A."/>
            <person name="Inagaki F."/>
            <person name="Takami H."/>
        </authorList>
    </citation>
    <scope>NUCLEOTIDE SEQUENCE</scope>
    <source>
        <strain evidence="1">Expedition CK06-06</strain>
    </source>
</reference>
<dbReference type="EMBL" id="BARU01014165">
    <property type="protein sequence ID" value="GAH31530.1"/>
    <property type="molecule type" value="Genomic_DNA"/>
</dbReference>